<comment type="cofactor">
    <cofactor evidence="1 14">
        <name>heme</name>
        <dbReference type="ChEBI" id="CHEBI:30413"/>
    </cofactor>
</comment>
<gene>
    <name evidence="16" type="ORF">O3G_MSEX008549</name>
</gene>
<dbReference type="AlphaFoldDB" id="A0A921ZA23"/>
<reference evidence="16" key="1">
    <citation type="journal article" date="2016" name="Insect Biochem. Mol. Biol.">
        <title>Multifaceted biological insights from a draft genome sequence of the tobacco hornworm moth, Manduca sexta.</title>
        <authorList>
            <person name="Kanost M.R."/>
            <person name="Arrese E.L."/>
            <person name="Cao X."/>
            <person name="Chen Y.R."/>
            <person name="Chellapilla S."/>
            <person name="Goldsmith M.R."/>
            <person name="Grosse-Wilde E."/>
            <person name="Heckel D.G."/>
            <person name="Herndon N."/>
            <person name="Jiang H."/>
            <person name="Papanicolaou A."/>
            <person name="Qu J."/>
            <person name="Soulages J.L."/>
            <person name="Vogel H."/>
            <person name="Walters J."/>
            <person name="Waterhouse R.M."/>
            <person name="Ahn S.J."/>
            <person name="Almeida F.C."/>
            <person name="An C."/>
            <person name="Aqrawi P."/>
            <person name="Bretschneider A."/>
            <person name="Bryant W.B."/>
            <person name="Bucks S."/>
            <person name="Chao H."/>
            <person name="Chevignon G."/>
            <person name="Christen J.M."/>
            <person name="Clarke D.F."/>
            <person name="Dittmer N.T."/>
            <person name="Ferguson L.C.F."/>
            <person name="Garavelou S."/>
            <person name="Gordon K.H.J."/>
            <person name="Gunaratna R.T."/>
            <person name="Han Y."/>
            <person name="Hauser F."/>
            <person name="He Y."/>
            <person name="Heidel-Fischer H."/>
            <person name="Hirsh A."/>
            <person name="Hu Y."/>
            <person name="Jiang H."/>
            <person name="Kalra D."/>
            <person name="Klinner C."/>
            <person name="Konig C."/>
            <person name="Kovar C."/>
            <person name="Kroll A.R."/>
            <person name="Kuwar S.S."/>
            <person name="Lee S.L."/>
            <person name="Lehman R."/>
            <person name="Li K."/>
            <person name="Li Z."/>
            <person name="Liang H."/>
            <person name="Lovelace S."/>
            <person name="Lu Z."/>
            <person name="Mansfield J.H."/>
            <person name="McCulloch K.J."/>
            <person name="Mathew T."/>
            <person name="Morton B."/>
            <person name="Muzny D.M."/>
            <person name="Neunemann D."/>
            <person name="Ongeri F."/>
            <person name="Pauchet Y."/>
            <person name="Pu L.L."/>
            <person name="Pyrousis I."/>
            <person name="Rao X.J."/>
            <person name="Redding A."/>
            <person name="Roesel C."/>
            <person name="Sanchez-Gracia A."/>
            <person name="Schaack S."/>
            <person name="Shukla A."/>
            <person name="Tetreau G."/>
            <person name="Wang Y."/>
            <person name="Xiong G.H."/>
            <person name="Traut W."/>
            <person name="Walsh T.K."/>
            <person name="Worley K.C."/>
            <person name="Wu D."/>
            <person name="Wu W."/>
            <person name="Wu Y.Q."/>
            <person name="Zhang X."/>
            <person name="Zou Z."/>
            <person name="Zucker H."/>
            <person name="Briscoe A.D."/>
            <person name="Burmester T."/>
            <person name="Clem R.J."/>
            <person name="Feyereisen R."/>
            <person name="Grimmelikhuijzen C.J.P."/>
            <person name="Hamodrakas S.J."/>
            <person name="Hansson B.S."/>
            <person name="Huguet E."/>
            <person name="Jermiin L.S."/>
            <person name="Lan Q."/>
            <person name="Lehman H.K."/>
            <person name="Lorenzen M."/>
            <person name="Merzendorfer H."/>
            <person name="Michalopoulos I."/>
            <person name="Morton D.B."/>
            <person name="Muthukrishnan S."/>
            <person name="Oakeshott J.G."/>
            <person name="Palmer W."/>
            <person name="Park Y."/>
            <person name="Passarelli A.L."/>
            <person name="Rozas J."/>
            <person name="Schwartz L.M."/>
            <person name="Smith W."/>
            <person name="Southgate A."/>
            <person name="Vilcinskas A."/>
            <person name="Vogt R."/>
            <person name="Wang P."/>
            <person name="Werren J."/>
            <person name="Yu X.Q."/>
            <person name="Zhou J.J."/>
            <person name="Brown S.J."/>
            <person name="Scherer S.E."/>
            <person name="Richards S."/>
            <person name="Blissard G.W."/>
        </authorList>
    </citation>
    <scope>NUCLEOTIDE SEQUENCE</scope>
</reference>
<reference evidence="16" key="2">
    <citation type="submission" date="2020-12" db="EMBL/GenBank/DDBJ databases">
        <authorList>
            <person name="Kanost M."/>
        </authorList>
    </citation>
    <scope>NUCLEOTIDE SEQUENCE</scope>
</reference>
<dbReference type="InterPro" id="IPR050182">
    <property type="entry name" value="Cytochrome_P450_fam2"/>
</dbReference>
<evidence type="ECO:0000256" key="1">
    <source>
        <dbReference type="ARBA" id="ARBA00001971"/>
    </source>
</evidence>
<dbReference type="InterPro" id="IPR001128">
    <property type="entry name" value="Cyt_P450"/>
</dbReference>
<comment type="function">
    <text evidence="2">May be involved in the metabolism of insect hormones and in the breakdown of synthetic insecticides.</text>
</comment>
<keyword evidence="12 15" id="KW-0503">Monooxygenase</keyword>
<feature type="binding site" description="axial binding residue" evidence="14">
    <location>
        <position position="431"/>
    </location>
    <ligand>
        <name>heme</name>
        <dbReference type="ChEBI" id="CHEBI:30413"/>
    </ligand>
    <ligandPart>
        <name>Fe</name>
        <dbReference type="ChEBI" id="CHEBI:18248"/>
    </ligandPart>
</feature>
<proteinExistence type="inferred from homology"/>
<evidence type="ECO:0000256" key="6">
    <source>
        <dbReference type="ARBA" id="ARBA00022617"/>
    </source>
</evidence>
<evidence type="ECO:0000256" key="9">
    <source>
        <dbReference type="ARBA" id="ARBA00022848"/>
    </source>
</evidence>
<dbReference type="GO" id="GO:0008395">
    <property type="term" value="F:steroid hydroxylase activity"/>
    <property type="evidence" value="ECO:0007669"/>
    <property type="project" value="TreeGrafter"/>
</dbReference>
<dbReference type="Gene3D" id="1.10.630.10">
    <property type="entry name" value="Cytochrome P450"/>
    <property type="match status" value="1"/>
</dbReference>
<keyword evidence="7 14" id="KW-0479">Metal-binding</keyword>
<name>A0A921ZA23_MANSE</name>
<dbReference type="EMBL" id="JH668459">
    <property type="protein sequence ID" value="KAG6454182.1"/>
    <property type="molecule type" value="Genomic_DNA"/>
</dbReference>
<evidence type="ECO:0008006" key="18">
    <source>
        <dbReference type="Google" id="ProtNLM"/>
    </source>
</evidence>
<keyword evidence="13" id="KW-0472">Membrane</keyword>
<dbReference type="FunFam" id="1.10.630.10:FF:000238">
    <property type="entry name" value="Cytochrome P450 2A6"/>
    <property type="match status" value="1"/>
</dbReference>
<keyword evidence="8" id="KW-0256">Endoplasmic reticulum</keyword>
<evidence type="ECO:0000256" key="15">
    <source>
        <dbReference type="RuleBase" id="RU000461"/>
    </source>
</evidence>
<organism evidence="16 17">
    <name type="scientific">Manduca sexta</name>
    <name type="common">Tobacco hawkmoth</name>
    <name type="synonym">Tobacco hornworm</name>
    <dbReference type="NCBI Taxonomy" id="7130"/>
    <lineage>
        <taxon>Eukaryota</taxon>
        <taxon>Metazoa</taxon>
        <taxon>Ecdysozoa</taxon>
        <taxon>Arthropoda</taxon>
        <taxon>Hexapoda</taxon>
        <taxon>Insecta</taxon>
        <taxon>Pterygota</taxon>
        <taxon>Neoptera</taxon>
        <taxon>Endopterygota</taxon>
        <taxon>Lepidoptera</taxon>
        <taxon>Glossata</taxon>
        <taxon>Ditrysia</taxon>
        <taxon>Bombycoidea</taxon>
        <taxon>Sphingidae</taxon>
        <taxon>Sphinginae</taxon>
        <taxon>Sphingini</taxon>
        <taxon>Manduca</taxon>
    </lineage>
</organism>
<dbReference type="InterPro" id="IPR017972">
    <property type="entry name" value="Cyt_P450_CS"/>
</dbReference>
<dbReference type="InterPro" id="IPR002401">
    <property type="entry name" value="Cyt_P450_E_grp-I"/>
</dbReference>
<evidence type="ECO:0000256" key="14">
    <source>
        <dbReference type="PIRSR" id="PIRSR602401-1"/>
    </source>
</evidence>
<dbReference type="PRINTS" id="PR00385">
    <property type="entry name" value="P450"/>
</dbReference>
<keyword evidence="10 15" id="KW-0560">Oxidoreductase</keyword>
<dbReference type="PRINTS" id="PR00463">
    <property type="entry name" value="EP450I"/>
</dbReference>
<keyword evidence="9" id="KW-0492">Microsome</keyword>
<comment type="similarity">
    <text evidence="5 15">Belongs to the cytochrome P450 family.</text>
</comment>
<dbReference type="PROSITE" id="PS00086">
    <property type="entry name" value="CYTOCHROME_P450"/>
    <property type="match status" value="1"/>
</dbReference>
<dbReference type="PANTHER" id="PTHR24300">
    <property type="entry name" value="CYTOCHROME P450 508A4-RELATED"/>
    <property type="match status" value="1"/>
</dbReference>
<evidence type="ECO:0000313" key="17">
    <source>
        <dbReference type="Proteomes" id="UP000791440"/>
    </source>
</evidence>
<dbReference type="GO" id="GO:0006805">
    <property type="term" value="P:xenobiotic metabolic process"/>
    <property type="evidence" value="ECO:0007669"/>
    <property type="project" value="TreeGrafter"/>
</dbReference>
<evidence type="ECO:0000313" key="16">
    <source>
        <dbReference type="EMBL" id="KAG6454183.1"/>
    </source>
</evidence>
<comment type="caution">
    <text evidence="16">The sequence shown here is derived from an EMBL/GenBank/DDBJ whole genome shotgun (WGS) entry which is preliminary data.</text>
</comment>
<keyword evidence="11 14" id="KW-0408">Iron</keyword>
<evidence type="ECO:0000256" key="13">
    <source>
        <dbReference type="ARBA" id="ARBA00023136"/>
    </source>
</evidence>
<keyword evidence="17" id="KW-1185">Reference proteome</keyword>
<evidence type="ECO:0000256" key="3">
    <source>
        <dbReference type="ARBA" id="ARBA00004174"/>
    </source>
</evidence>
<dbReference type="GO" id="GO:0016712">
    <property type="term" value="F:oxidoreductase activity, acting on paired donors, with incorporation or reduction of molecular oxygen, reduced flavin or flavoprotein as one donor, and incorporation of one atom of oxygen"/>
    <property type="evidence" value="ECO:0007669"/>
    <property type="project" value="TreeGrafter"/>
</dbReference>
<sequence length="485" mass="55378">MFAILVATLLVFFVGYIIKSIIKPRNFPPGPRWYPFIGSSNVVQSMTKKHGSQFKALLELSKEYSTNVLGLKLGREVVVAVYGERNVRQIFTEKAFEGRPDNFFIRLRCLGKRLGITFADGPQWRIQRQFTVKQLRNVGFGKTPMEKEIQKELQNVISYIDANRHEPITPKSIFSVPVMNVLWKYVAGEKIQQEKLTRLLELFSVRSKAFVVAGGLLNQIPWCRFFIPRISGYQLIADLNQQISEIIEEAIEKHKNKEIQVDDFIYMYLKEMQDNKDTFTYDQLTIICLDMIIAGAQTTGNSLEFAILAALRNRNIQERMIEEIDKNIGDEPPSYTDSAKLVYTSAFLQEVHRMYTIAPVAGPRRALEDTIVDGYLIPKDATVLISVGDIHRDPELWQDPNEFNPERFIDERGILKNSEHMYPFGLGRRRCPGDALAKSAIFILFVGILQKYRISPCNGVLPSDEAQIGIIAGAKPYKAIFSPRK</sequence>
<evidence type="ECO:0000256" key="12">
    <source>
        <dbReference type="ARBA" id="ARBA00023033"/>
    </source>
</evidence>
<protein>
    <recommendedName>
        <fullName evidence="18">Cytochrome P450</fullName>
    </recommendedName>
</protein>
<evidence type="ECO:0000256" key="10">
    <source>
        <dbReference type="ARBA" id="ARBA00023002"/>
    </source>
</evidence>
<evidence type="ECO:0000256" key="5">
    <source>
        <dbReference type="ARBA" id="ARBA00010617"/>
    </source>
</evidence>
<dbReference type="GO" id="GO:0020037">
    <property type="term" value="F:heme binding"/>
    <property type="evidence" value="ECO:0007669"/>
    <property type="project" value="InterPro"/>
</dbReference>
<dbReference type="InterPro" id="IPR036396">
    <property type="entry name" value="Cyt_P450_sf"/>
</dbReference>
<evidence type="ECO:0000256" key="7">
    <source>
        <dbReference type="ARBA" id="ARBA00022723"/>
    </source>
</evidence>
<dbReference type="GO" id="GO:0006082">
    <property type="term" value="P:organic acid metabolic process"/>
    <property type="evidence" value="ECO:0007669"/>
    <property type="project" value="TreeGrafter"/>
</dbReference>
<evidence type="ECO:0000256" key="8">
    <source>
        <dbReference type="ARBA" id="ARBA00022824"/>
    </source>
</evidence>
<evidence type="ECO:0000256" key="4">
    <source>
        <dbReference type="ARBA" id="ARBA00004406"/>
    </source>
</evidence>
<evidence type="ECO:0000256" key="2">
    <source>
        <dbReference type="ARBA" id="ARBA00003690"/>
    </source>
</evidence>
<dbReference type="EMBL" id="JH668459">
    <property type="protein sequence ID" value="KAG6454183.1"/>
    <property type="molecule type" value="Genomic_DNA"/>
</dbReference>
<dbReference type="EMBL" id="JH668459">
    <property type="protein sequence ID" value="KAG6454181.1"/>
    <property type="molecule type" value="Genomic_DNA"/>
</dbReference>
<keyword evidence="6 14" id="KW-0349">Heme</keyword>
<dbReference type="PANTHER" id="PTHR24300:SF376">
    <property type="entry name" value="CYTOCHROME P450 15A1"/>
    <property type="match status" value="1"/>
</dbReference>
<accession>A0A921ZA23</accession>
<evidence type="ECO:0000256" key="11">
    <source>
        <dbReference type="ARBA" id="ARBA00023004"/>
    </source>
</evidence>
<dbReference type="SUPFAM" id="SSF48264">
    <property type="entry name" value="Cytochrome P450"/>
    <property type="match status" value="1"/>
</dbReference>
<dbReference type="GO" id="GO:0005506">
    <property type="term" value="F:iron ion binding"/>
    <property type="evidence" value="ECO:0007669"/>
    <property type="project" value="InterPro"/>
</dbReference>
<dbReference type="CDD" id="cd20651">
    <property type="entry name" value="CYP15A1-like"/>
    <property type="match status" value="1"/>
</dbReference>
<dbReference type="OrthoDB" id="3934656at2759"/>
<dbReference type="GO" id="GO:0005789">
    <property type="term" value="C:endoplasmic reticulum membrane"/>
    <property type="evidence" value="ECO:0007669"/>
    <property type="project" value="UniProtKB-SubCell"/>
</dbReference>
<dbReference type="Proteomes" id="UP000791440">
    <property type="component" value="Unassembled WGS sequence"/>
</dbReference>
<comment type="subcellular location">
    <subcellularLocation>
        <location evidence="4">Endoplasmic reticulum membrane</location>
        <topology evidence="4">Peripheral membrane protein</topology>
    </subcellularLocation>
    <subcellularLocation>
        <location evidence="3">Microsome membrane</location>
        <topology evidence="3">Peripheral membrane protein</topology>
    </subcellularLocation>
</comment>
<dbReference type="Pfam" id="PF00067">
    <property type="entry name" value="p450"/>
    <property type="match status" value="1"/>
</dbReference>